<name>A0A1G1KQR6_9BACT</name>
<accession>A0A1G1KQR6</accession>
<sequence>MLNGVNKANALILARRILSGVNSYRFGTKRHRVKMKLSLAVAAHPEDTIHQAMDLVLLADQALNKAKENGGNQICSATDVRKGSYEHIDLNPDIHSLGEKLKKLTKRSNQSLAEATFAFAKTIELKDHYSGEHVERTVHYAADIAQALGLPADRVEIIKQAAMLHDLGKIGIRKEILHKNSELNPKEMAEIKRHPQIGVDIIRPIHFFQPVIPLILYHHERWDGKGYPYGLKKEEIPLGCVDCRPCGCVSSADLRPAIS</sequence>
<dbReference type="Gene3D" id="3.30.70.270">
    <property type="match status" value="1"/>
</dbReference>
<dbReference type="InterPro" id="IPR003607">
    <property type="entry name" value="HD/PDEase_dom"/>
</dbReference>
<protein>
    <recommendedName>
        <fullName evidence="5">HD-GYP domain-containing protein</fullName>
    </recommendedName>
</protein>
<proteinExistence type="predicted"/>
<evidence type="ECO:0000259" key="1">
    <source>
        <dbReference type="PROSITE" id="PS50887"/>
    </source>
</evidence>
<dbReference type="PANTHER" id="PTHR45228">
    <property type="entry name" value="CYCLIC DI-GMP PHOSPHODIESTERASE TM_0186-RELATED"/>
    <property type="match status" value="1"/>
</dbReference>
<dbReference type="AlphaFoldDB" id="A0A1G1KQR6"/>
<dbReference type="Proteomes" id="UP000178187">
    <property type="component" value="Unassembled WGS sequence"/>
</dbReference>
<reference evidence="3 4" key="1">
    <citation type="journal article" date="2016" name="Nat. Commun.">
        <title>Thousands of microbial genomes shed light on interconnected biogeochemical processes in an aquifer system.</title>
        <authorList>
            <person name="Anantharaman K."/>
            <person name="Brown C.T."/>
            <person name="Hug L.A."/>
            <person name="Sharon I."/>
            <person name="Castelle C.J."/>
            <person name="Probst A.J."/>
            <person name="Thomas B.C."/>
            <person name="Singh A."/>
            <person name="Wilkins M.J."/>
            <person name="Karaoz U."/>
            <person name="Brodie E.L."/>
            <person name="Williams K.H."/>
            <person name="Hubbard S.S."/>
            <person name="Banfield J.F."/>
        </authorList>
    </citation>
    <scope>NUCLEOTIDE SEQUENCE [LARGE SCALE GENOMIC DNA]</scope>
</reference>
<dbReference type="CDD" id="cd00077">
    <property type="entry name" value="HDc"/>
    <property type="match status" value="1"/>
</dbReference>
<dbReference type="Pfam" id="PF13487">
    <property type="entry name" value="HD_5"/>
    <property type="match status" value="1"/>
</dbReference>
<dbReference type="SUPFAM" id="SSF55073">
    <property type="entry name" value="Nucleotide cyclase"/>
    <property type="match status" value="1"/>
</dbReference>
<dbReference type="EMBL" id="MHFR01000068">
    <property type="protein sequence ID" value="OGW95263.1"/>
    <property type="molecule type" value="Genomic_DNA"/>
</dbReference>
<dbReference type="PANTHER" id="PTHR45228:SF1">
    <property type="entry name" value="CYCLIC DI-GMP PHOSPHODIESTERASE TM_0186"/>
    <property type="match status" value="1"/>
</dbReference>
<evidence type="ECO:0008006" key="5">
    <source>
        <dbReference type="Google" id="ProtNLM"/>
    </source>
</evidence>
<dbReference type="PROSITE" id="PS50887">
    <property type="entry name" value="GGDEF"/>
    <property type="match status" value="1"/>
</dbReference>
<dbReference type="InterPro" id="IPR043128">
    <property type="entry name" value="Rev_trsase/Diguanyl_cyclase"/>
</dbReference>
<feature type="domain" description="HD-GYP" evidence="2">
    <location>
        <begin position="108"/>
        <end position="259"/>
    </location>
</feature>
<dbReference type="SUPFAM" id="SSF109604">
    <property type="entry name" value="HD-domain/PDEase-like"/>
    <property type="match status" value="1"/>
</dbReference>
<comment type="caution">
    <text evidence="3">The sequence shown here is derived from an EMBL/GenBank/DDBJ whole genome shotgun (WGS) entry which is preliminary data.</text>
</comment>
<dbReference type="Gene3D" id="1.10.3210.10">
    <property type="entry name" value="Hypothetical protein af1432"/>
    <property type="match status" value="1"/>
</dbReference>
<dbReference type="InterPro" id="IPR000160">
    <property type="entry name" value="GGDEF_dom"/>
</dbReference>
<dbReference type="InterPro" id="IPR052020">
    <property type="entry name" value="Cyclic_di-GMP/3'3'-cGAMP_PDE"/>
</dbReference>
<evidence type="ECO:0000259" key="2">
    <source>
        <dbReference type="PROSITE" id="PS51832"/>
    </source>
</evidence>
<gene>
    <name evidence="3" type="ORF">A3G33_04875</name>
</gene>
<feature type="domain" description="GGDEF" evidence="1">
    <location>
        <begin position="1"/>
        <end position="79"/>
    </location>
</feature>
<dbReference type="InterPro" id="IPR037522">
    <property type="entry name" value="HD_GYP_dom"/>
</dbReference>
<organism evidence="3 4">
    <name type="scientific">Candidatus Danuiimicrobium aquiferis</name>
    <dbReference type="NCBI Taxonomy" id="1801832"/>
    <lineage>
        <taxon>Bacteria</taxon>
        <taxon>Pseudomonadati</taxon>
        <taxon>Candidatus Omnitrophota</taxon>
        <taxon>Candidatus Danuiimicrobium</taxon>
    </lineage>
</organism>
<evidence type="ECO:0000313" key="3">
    <source>
        <dbReference type="EMBL" id="OGW95263.1"/>
    </source>
</evidence>
<dbReference type="PROSITE" id="PS51832">
    <property type="entry name" value="HD_GYP"/>
    <property type="match status" value="1"/>
</dbReference>
<evidence type="ECO:0000313" key="4">
    <source>
        <dbReference type="Proteomes" id="UP000178187"/>
    </source>
</evidence>
<dbReference type="InterPro" id="IPR029787">
    <property type="entry name" value="Nucleotide_cyclase"/>
</dbReference>